<accession>A0A1I3Y9K7</accession>
<sequence>MAAKSSAAGASDELPESDRFDAAPHPRQTLQFFGHDDAERELFQLYASGRMPQAFLIGGPEGAGKATLAWRLARYLLAYPDPAQFDADARAGLFVPEDHPAARQTASLSHPDLFLLRRAWNEKSKKLFSEIRVDDVRRASHMFHRAAGRDGFRICIVDSAEDLNLSCANALLKLIEEPPPRSIFLIVAHRPGRVIATIRSRCRKIVLAPPGPDDLARIVRSLGPPWSLADDGDLSRAITLGHGSLHTVLRRFSGQGLAFDTQVLRMLDLLPEIDWREVHALADRIALPGSDDDFESMLGSVFDWLQGRVRDSASSGEGGQVRRLAPYAEVWERVNEAVRETETFNLDKRPLVMSIFSGLAAASRTSASP</sequence>
<reference evidence="2 3" key="1">
    <citation type="submission" date="2016-10" db="EMBL/GenBank/DDBJ databases">
        <authorList>
            <person name="de Groot N.N."/>
        </authorList>
    </citation>
    <scope>NUCLEOTIDE SEQUENCE [LARGE SCALE GENOMIC DNA]</scope>
    <source>
        <strain evidence="2 3">NE2</strain>
    </source>
</reference>
<dbReference type="InterPro" id="IPR027417">
    <property type="entry name" value="P-loop_NTPase"/>
</dbReference>
<dbReference type="AlphaFoldDB" id="A0A1I3Y9K7"/>
<dbReference type="Pfam" id="PF13177">
    <property type="entry name" value="DNA_pol3_delta2"/>
    <property type="match status" value="1"/>
</dbReference>
<evidence type="ECO:0000313" key="3">
    <source>
        <dbReference type="Proteomes" id="UP000198755"/>
    </source>
</evidence>
<dbReference type="GO" id="GO:0009360">
    <property type="term" value="C:DNA polymerase III complex"/>
    <property type="evidence" value="ECO:0007669"/>
    <property type="project" value="TreeGrafter"/>
</dbReference>
<keyword evidence="3" id="KW-1185">Reference proteome</keyword>
<dbReference type="SUPFAM" id="SSF52540">
    <property type="entry name" value="P-loop containing nucleoside triphosphate hydrolases"/>
    <property type="match status" value="1"/>
</dbReference>
<dbReference type="Gene3D" id="3.40.50.300">
    <property type="entry name" value="P-loop containing nucleotide triphosphate hydrolases"/>
    <property type="match status" value="1"/>
</dbReference>
<dbReference type="InterPro" id="IPR050238">
    <property type="entry name" value="DNA_Rep/Repair_Clamp_Loader"/>
</dbReference>
<protein>
    <submittedName>
        <fullName evidence="2">DNA polymerase-3 subunit delta</fullName>
    </submittedName>
</protein>
<dbReference type="EMBL" id="FOSN01000005">
    <property type="protein sequence ID" value="SFK28495.1"/>
    <property type="molecule type" value="Genomic_DNA"/>
</dbReference>
<proteinExistence type="predicted"/>
<dbReference type="GO" id="GO:0006261">
    <property type="term" value="P:DNA-templated DNA replication"/>
    <property type="evidence" value="ECO:0007669"/>
    <property type="project" value="TreeGrafter"/>
</dbReference>
<dbReference type="PANTHER" id="PTHR11669:SF8">
    <property type="entry name" value="DNA POLYMERASE III SUBUNIT DELTA"/>
    <property type="match status" value="1"/>
</dbReference>
<dbReference type="STRING" id="1612308.SAMN05444581_105108"/>
<evidence type="ECO:0000256" key="1">
    <source>
        <dbReference type="SAM" id="MobiDB-lite"/>
    </source>
</evidence>
<name>A0A1I3Y9K7_9HYPH</name>
<dbReference type="OrthoDB" id="9811073at2"/>
<dbReference type="PANTHER" id="PTHR11669">
    <property type="entry name" value="REPLICATION FACTOR C / DNA POLYMERASE III GAMMA-TAU SUBUNIT"/>
    <property type="match status" value="1"/>
</dbReference>
<feature type="region of interest" description="Disordered" evidence="1">
    <location>
        <begin position="1"/>
        <end position="23"/>
    </location>
</feature>
<dbReference type="NCBIfam" id="NF005677">
    <property type="entry name" value="PRK07471.1"/>
    <property type="match status" value="1"/>
</dbReference>
<gene>
    <name evidence="2" type="ORF">SAMN05444581_105108</name>
</gene>
<organism evidence="2 3">
    <name type="scientific">Methylocapsa palsarum</name>
    <dbReference type="NCBI Taxonomy" id="1612308"/>
    <lineage>
        <taxon>Bacteria</taxon>
        <taxon>Pseudomonadati</taxon>
        <taxon>Pseudomonadota</taxon>
        <taxon>Alphaproteobacteria</taxon>
        <taxon>Hyphomicrobiales</taxon>
        <taxon>Beijerinckiaceae</taxon>
        <taxon>Methylocapsa</taxon>
    </lineage>
</organism>
<dbReference type="Proteomes" id="UP000198755">
    <property type="component" value="Unassembled WGS sequence"/>
</dbReference>
<evidence type="ECO:0000313" key="2">
    <source>
        <dbReference type="EMBL" id="SFK28495.1"/>
    </source>
</evidence>
<dbReference type="RefSeq" id="WP_091680583.1">
    <property type="nucleotide sequence ID" value="NZ_FOSN01000005.1"/>
</dbReference>